<proteinExistence type="predicted"/>
<dbReference type="InterPro" id="IPR000073">
    <property type="entry name" value="AB_hydrolase_1"/>
</dbReference>
<dbReference type="EMBL" id="BAAFSV010000003">
    <property type="protein sequence ID" value="GAB1316453.1"/>
    <property type="molecule type" value="Genomic_DNA"/>
</dbReference>
<dbReference type="PANTHER" id="PTHR43798">
    <property type="entry name" value="MONOACYLGLYCEROL LIPASE"/>
    <property type="match status" value="1"/>
</dbReference>
<dbReference type="PANTHER" id="PTHR43798:SF33">
    <property type="entry name" value="HYDROLASE, PUTATIVE (AFU_ORTHOLOGUE AFUA_2G14860)-RELATED"/>
    <property type="match status" value="1"/>
</dbReference>
<organism evidence="2 3">
    <name type="scientific">Madurella fahalii</name>
    <dbReference type="NCBI Taxonomy" id="1157608"/>
    <lineage>
        <taxon>Eukaryota</taxon>
        <taxon>Fungi</taxon>
        <taxon>Dikarya</taxon>
        <taxon>Ascomycota</taxon>
        <taxon>Pezizomycotina</taxon>
        <taxon>Sordariomycetes</taxon>
        <taxon>Sordariomycetidae</taxon>
        <taxon>Sordariales</taxon>
        <taxon>Sordariales incertae sedis</taxon>
        <taxon>Madurella</taxon>
    </lineage>
</organism>
<dbReference type="RefSeq" id="XP_070918184.1">
    <property type="nucleotide sequence ID" value="XM_071062083.1"/>
</dbReference>
<protein>
    <recommendedName>
        <fullName evidence="1">AB hydrolase-1 domain-containing protein</fullName>
    </recommendedName>
</protein>
<dbReference type="Proteomes" id="UP001628179">
    <property type="component" value="Unassembled WGS sequence"/>
</dbReference>
<reference evidence="2 3" key="1">
    <citation type="submission" date="2024-09" db="EMBL/GenBank/DDBJ databases">
        <title>Itraconazole resistance in Madurella fahalii resulting from another homologue of gene encoding cytochrome P450 14-alpha sterol demethylase (CYP51).</title>
        <authorList>
            <person name="Yoshioka I."/>
            <person name="Fahal A.H."/>
            <person name="Kaneko S."/>
            <person name="Yaguchi T."/>
        </authorList>
    </citation>
    <scope>NUCLEOTIDE SEQUENCE [LARGE SCALE GENOMIC DNA]</scope>
    <source>
        <strain evidence="2 3">IFM 68171</strain>
    </source>
</reference>
<evidence type="ECO:0000313" key="2">
    <source>
        <dbReference type="EMBL" id="GAB1316453.1"/>
    </source>
</evidence>
<dbReference type="SUPFAM" id="SSF53474">
    <property type="entry name" value="alpha/beta-Hydrolases"/>
    <property type="match status" value="1"/>
</dbReference>
<sequence length="242" mass="25862">MSSQTQLMELYPNVKVNAIVSGGPAAALKTDLPTIIFLHFWGGSARTWSLVNPIISAKPDVEDAYSISALADDVEAVIAALKIPEAVLVGLSMGAKVAQLVVARGKALLRARHARAAALHAYDSEESAGFVAANVLAVSYRDRALPSFAMEDMLHGNRWARMAWPTRGMAEDVSEGAGGISLPVLVLAADEDVVEPVERVRTEVCARIPGLKLVVLSDSRHLSPLGKPEAVAENLFEFLEKL</sequence>
<gene>
    <name evidence="2" type="ORF">MFIFM68171_06663</name>
</gene>
<dbReference type="InterPro" id="IPR029058">
    <property type="entry name" value="AB_hydrolase_fold"/>
</dbReference>
<dbReference type="Pfam" id="PF12697">
    <property type="entry name" value="Abhydrolase_6"/>
    <property type="match status" value="1"/>
</dbReference>
<dbReference type="Gene3D" id="3.40.50.1820">
    <property type="entry name" value="alpha/beta hydrolase"/>
    <property type="match status" value="1"/>
</dbReference>
<comment type="caution">
    <text evidence="2">The sequence shown here is derived from an EMBL/GenBank/DDBJ whole genome shotgun (WGS) entry which is preliminary data.</text>
</comment>
<dbReference type="InterPro" id="IPR050266">
    <property type="entry name" value="AB_hydrolase_sf"/>
</dbReference>
<keyword evidence="3" id="KW-1185">Reference proteome</keyword>
<name>A0ABQ0GFC0_9PEZI</name>
<accession>A0ABQ0GFC0</accession>
<evidence type="ECO:0000259" key="1">
    <source>
        <dbReference type="Pfam" id="PF12697"/>
    </source>
</evidence>
<dbReference type="GeneID" id="98177406"/>
<feature type="domain" description="AB hydrolase-1" evidence="1">
    <location>
        <begin position="62"/>
        <end position="233"/>
    </location>
</feature>
<evidence type="ECO:0000313" key="3">
    <source>
        <dbReference type="Proteomes" id="UP001628179"/>
    </source>
</evidence>